<dbReference type="EMBL" id="JAINDJ010000003">
    <property type="protein sequence ID" value="KAG9454299.1"/>
    <property type="molecule type" value="Genomic_DNA"/>
</dbReference>
<dbReference type="GO" id="GO:0003824">
    <property type="term" value="F:catalytic activity"/>
    <property type="evidence" value="ECO:0007669"/>
    <property type="project" value="UniProtKB-KW"/>
</dbReference>
<evidence type="ECO:0000313" key="4">
    <source>
        <dbReference type="EMBL" id="KAG9454299.1"/>
    </source>
</evidence>
<evidence type="ECO:0000313" key="5">
    <source>
        <dbReference type="Proteomes" id="UP000825729"/>
    </source>
</evidence>
<dbReference type="Pfam" id="PF17919">
    <property type="entry name" value="RT_RNaseH_2"/>
    <property type="match status" value="1"/>
</dbReference>
<dbReference type="Pfam" id="PF00078">
    <property type="entry name" value="RVT_1"/>
    <property type="match status" value="2"/>
</dbReference>
<dbReference type="InterPro" id="IPR050951">
    <property type="entry name" value="Retrovirus_Pol_polyprotein"/>
</dbReference>
<accession>A0AAV7F0T9</accession>
<feature type="domain" description="Reverse transcriptase" evidence="2">
    <location>
        <begin position="147"/>
        <end position="218"/>
    </location>
</feature>
<name>A0AAV7F0T9_ARIFI</name>
<dbReference type="Gene3D" id="3.30.70.270">
    <property type="match status" value="2"/>
</dbReference>
<organism evidence="4 5">
    <name type="scientific">Aristolochia fimbriata</name>
    <name type="common">White veined hardy Dutchman's pipe vine</name>
    <dbReference type="NCBI Taxonomy" id="158543"/>
    <lineage>
        <taxon>Eukaryota</taxon>
        <taxon>Viridiplantae</taxon>
        <taxon>Streptophyta</taxon>
        <taxon>Embryophyta</taxon>
        <taxon>Tracheophyta</taxon>
        <taxon>Spermatophyta</taxon>
        <taxon>Magnoliopsida</taxon>
        <taxon>Magnoliidae</taxon>
        <taxon>Piperales</taxon>
        <taxon>Aristolochiaceae</taxon>
        <taxon>Aristolochia</taxon>
    </lineage>
</organism>
<dbReference type="PANTHER" id="PTHR37984">
    <property type="entry name" value="PROTEIN CBG26694"/>
    <property type="match status" value="1"/>
</dbReference>
<dbReference type="AlphaFoldDB" id="A0AAV7F0T9"/>
<protein>
    <submittedName>
        <fullName evidence="4">Uncharacterized protein</fullName>
    </submittedName>
</protein>
<feature type="domain" description="Reverse transcriptase/retrotransposon-derived protein RNase H-like" evidence="3">
    <location>
        <begin position="356"/>
        <end position="451"/>
    </location>
</feature>
<gene>
    <name evidence="4" type="ORF">H6P81_007203</name>
</gene>
<dbReference type="InterPro" id="IPR000477">
    <property type="entry name" value="RT_dom"/>
</dbReference>
<comment type="caution">
    <text evidence="4">The sequence shown here is derived from an EMBL/GenBank/DDBJ whole genome shotgun (WGS) entry which is preliminary data.</text>
</comment>
<feature type="domain" description="Reverse transcriptase" evidence="2">
    <location>
        <begin position="222"/>
        <end position="292"/>
    </location>
</feature>
<dbReference type="PANTHER" id="PTHR37984:SF5">
    <property type="entry name" value="PROTEIN NYNRIN-LIKE"/>
    <property type="match status" value="1"/>
</dbReference>
<dbReference type="Proteomes" id="UP000825729">
    <property type="component" value="Unassembled WGS sequence"/>
</dbReference>
<evidence type="ECO:0000259" key="2">
    <source>
        <dbReference type="Pfam" id="PF00078"/>
    </source>
</evidence>
<evidence type="ECO:0000256" key="1">
    <source>
        <dbReference type="ARBA" id="ARBA00023268"/>
    </source>
</evidence>
<evidence type="ECO:0000259" key="3">
    <source>
        <dbReference type="Pfam" id="PF17919"/>
    </source>
</evidence>
<proteinExistence type="predicted"/>
<dbReference type="InterPro" id="IPR041577">
    <property type="entry name" value="RT_RNaseH_2"/>
</dbReference>
<dbReference type="CDD" id="cd01647">
    <property type="entry name" value="RT_LTR"/>
    <property type="match status" value="1"/>
</dbReference>
<dbReference type="SUPFAM" id="SSF56672">
    <property type="entry name" value="DNA/RNA polymerases"/>
    <property type="match status" value="1"/>
</dbReference>
<dbReference type="InterPro" id="IPR043502">
    <property type="entry name" value="DNA/RNA_pol_sf"/>
</dbReference>
<dbReference type="InterPro" id="IPR043128">
    <property type="entry name" value="Rev_trsase/Diguanyl_cyclase"/>
</dbReference>
<dbReference type="FunFam" id="3.30.70.270:FF:000020">
    <property type="entry name" value="Transposon Tf2-6 polyprotein-like Protein"/>
    <property type="match status" value="1"/>
</dbReference>
<keyword evidence="1" id="KW-0511">Multifunctional enzyme</keyword>
<sequence>MVNHISVVDDSQEDEEFILDDTPATFEEGGQSTVDELKKVDLGTTEDPRPTFLSAPLSIEEEVEYMSQLCEYRDIFAWNYIEIPGLDPRVAVHKLAVHPSIRPVKQSQRQFQLELVPEIEKEVDKLIAVNFIREVKYPSWITNIVLVKKKNGQVRVCVDFRDMNKACLKDDFPLPITELMVDATIGHEALSFLDGLSVYNQIRMDPKDEEVTAFRTPKGIFCYKRAMQNIFDDFLHKSVECYVDDLVVKTKERSDHLLDLRAVFERLRWFQLKMNPLKCAFGVTSSRFLGFVVHHRGIEIGQSKIDAIQKMPEPRNISELKSFQGHLAYIRHFISNLAGRCQPFSHLLKKDTPFEWDESCRNAFNNIKAYLTKPSVLVAPIVDRPLLLYIAAQEKSVGALLAQCNEDNKERSLYYLIRTLVGAELHYTPIEKSCLALIFAIQKLRHYLLAHLTNLIS</sequence>
<keyword evidence="5" id="KW-1185">Reference proteome</keyword>
<reference evidence="4 5" key="1">
    <citation type="submission" date="2021-07" db="EMBL/GenBank/DDBJ databases">
        <title>The Aristolochia fimbriata genome: insights into angiosperm evolution, floral development and chemical biosynthesis.</title>
        <authorList>
            <person name="Jiao Y."/>
        </authorList>
    </citation>
    <scope>NUCLEOTIDE SEQUENCE [LARGE SCALE GENOMIC DNA]</scope>
    <source>
        <strain evidence="4">IBCAS-2021</strain>
        <tissue evidence="4">Leaf</tissue>
    </source>
</reference>
<dbReference type="Gene3D" id="3.10.10.10">
    <property type="entry name" value="HIV Type 1 Reverse Transcriptase, subunit A, domain 1"/>
    <property type="match status" value="1"/>
</dbReference>